<keyword evidence="1" id="KW-0732">Signal</keyword>
<evidence type="ECO:0000313" key="2">
    <source>
        <dbReference type="EMBL" id="KAH3737715.1"/>
    </source>
</evidence>
<gene>
    <name evidence="2" type="ORF">DPMN_044308</name>
</gene>
<dbReference type="Proteomes" id="UP000828390">
    <property type="component" value="Unassembled WGS sequence"/>
</dbReference>
<protein>
    <submittedName>
        <fullName evidence="2">Uncharacterized protein</fullName>
    </submittedName>
</protein>
<comment type="caution">
    <text evidence="2">The sequence shown here is derived from an EMBL/GenBank/DDBJ whole genome shotgun (WGS) entry which is preliminary data.</text>
</comment>
<evidence type="ECO:0000313" key="3">
    <source>
        <dbReference type="Proteomes" id="UP000828390"/>
    </source>
</evidence>
<name>A0A9D4D303_DREPO</name>
<feature type="chain" id="PRO_5038844438" evidence="1">
    <location>
        <begin position="19"/>
        <end position="86"/>
    </location>
</feature>
<organism evidence="2 3">
    <name type="scientific">Dreissena polymorpha</name>
    <name type="common">Zebra mussel</name>
    <name type="synonym">Mytilus polymorpha</name>
    <dbReference type="NCBI Taxonomy" id="45954"/>
    <lineage>
        <taxon>Eukaryota</taxon>
        <taxon>Metazoa</taxon>
        <taxon>Spiralia</taxon>
        <taxon>Lophotrochozoa</taxon>
        <taxon>Mollusca</taxon>
        <taxon>Bivalvia</taxon>
        <taxon>Autobranchia</taxon>
        <taxon>Heteroconchia</taxon>
        <taxon>Euheterodonta</taxon>
        <taxon>Imparidentia</taxon>
        <taxon>Neoheterodontei</taxon>
        <taxon>Myida</taxon>
        <taxon>Dreissenoidea</taxon>
        <taxon>Dreissenidae</taxon>
        <taxon>Dreissena</taxon>
    </lineage>
</organism>
<accession>A0A9D4D303</accession>
<reference evidence="2" key="1">
    <citation type="journal article" date="2019" name="bioRxiv">
        <title>The Genome of the Zebra Mussel, Dreissena polymorpha: A Resource for Invasive Species Research.</title>
        <authorList>
            <person name="McCartney M.A."/>
            <person name="Auch B."/>
            <person name="Kono T."/>
            <person name="Mallez S."/>
            <person name="Zhang Y."/>
            <person name="Obille A."/>
            <person name="Becker A."/>
            <person name="Abrahante J.E."/>
            <person name="Garbe J."/>
            <person name="Badalamenti J.P."/>
            <person name="Herman A."/>
            <person name="Mangelson H."/>
            <person name="Liachko I."/>
            <person name="Sullivan S."/>
            <person name="Sone E.D."/>
            <person name="Koren S."/>
            <person name="Silverstein K.A.T."/>
            <person name="Beckman K.B."/>
            <person name="Gohl D.M."/>
        </authorList>
    </citation>
    <scope>NUCLEOTIDE SEQUENCE</scope>
    <source>
        <strain evidence="2">Duluth1</strain>
        <tissue evidence="2">Whole animal</tissue>
    </source>
</reference>
<evidence type="ECO:0000256" key="1">
    <source>
        <dbReference type="SAM" id="SignalP"/>
    </source>
</evidence>
<proteinExistence type="predicted"/>
<feature type="signal peptide" evidence="1">
    <location>
        <begin position="1"/>
        <end position="18"/>
    </location>
</feature>
<keyword evidence="3" id="KW-1185">Reference proteome</keyword>
<dbReference type="AlphaFoldDB" id="A0A9D4D303"/>
<dbReference type="EMBL" id="JAIWYP010000011">
    <property type="protein sequence ID" value="KAH3737715.1"/>
    <property type="molecule type" value="Genomic_DNA"/>
</dbReference>
<sequence>MIFQMFMVVLCQLLWVHSFVLNNQPLTVQDVMIEVLHLQQEISALKSQLTAIQSSPSTNAAWNKHVAFMASLTNDVQCTGERPRKT</sequence>
<reference evidence="2" key="2">
    <citation type="submission" date="2020-11" db="EMBL/GenBank/DDBJ databases">
        <authorList>
            <person name="McCartney M.A."/>
            <person name="Auch B."/>
            <person name="Kono T."/>
            <person name="Mallez S."/>
            <person name="Becker A."/>
            <person name="Gohl D.M."/>
            <person name="Silverstein K.A.T."/>
            <person name="Koren S."/>
            <person name="Bechman K.B."/>
            <person name="Herman A."/>
            <person name="Abrahante J.E."/>
            <person name="Garbe J."/>
        </authorList>
    </citation>
    <scope>NUCLEOTIDE SEQUENCE</scope>
    <source>
        <strain evidence="2">Duluth1</strain>
        <tissue evidence="2">Whole animal</tissue>
    </source>
</reference>